<dbReference type="Proteomes" id="UP001299220">
    <property type="component" value="Unassembled WGS sequence"/>
</dbReference>
<dbReference type="Pfam" id="PF02687">
    <property type="entry name" value="FtsX"/>
    <property type="match status" value="1"/>
</dbReference>
<evidence type="ECO:0000259" key="13">
    <source>
        <dbReference type="Pfam" id="PF18075"/>
    </source>
</evidence>
<keyword evidence="4 10" id="KW-1003">Cell membrane</keyword>
<feature type="domain" description="ABC3 transporter permease C-terminal" evidence="12">
    <location>
        <begin position="176"/>
        <end position="284"/>
    </location>
</feature>
<dbReference type="Pfam" id="PF18075">
    <property type="entry name" value="FtsX_ECD"/>
    <property type="match status" value="1"/>
</dbReference>
<dbReference type="EMBL" id="JAFBIT010000002">
    <property type="protein sequence ID" value="MCF2652232.1"/>
    <property type="molecule type" value="Genomic_DNA"/>
</dbReference>
<evidence type="ECO:0000259" key="12">
    <source>
        <dbReference type="Pfam" id="PF02687"/>
    </source>
</evidence>
<evidence type="ECO:0000313" key="14">
    <source>
        <dbReference type="EMBL" id="MCF2652232.1"/>
    </source>
</evidence>
<evidence type="ECO:0000256" key="11">
    <source>
        <dbReference type="SAM" id="Phobius"/>
    </source>
</evidence>
<gene>
    <name evidence="14" type="ORF">JQM67_06425</name>
</gene>
<dbReference type="PIRSF" id="PIRSF003097">
    <property type="entry name" value="FtsX"/>
    <property type="match status" value="1"/>
</dbReference>
<comment type="subcellular location">
    <subcellularLocation>
        <location evidence="1">Cell membrane</location>
        <topology evidence="1">Multi-pass membrane protein</topology>
    </subcellularLocation>
</comment>
<dbReference type="InterPro" id="IPR058204">
    <property type="entry name" value="FtsX_firmicutes-type"/>
</dbReference>
<comment type="caution">
    <text evidence="14">The sequence shown here is derived from an EMBL/GenBank/DDBJ whole genome shotgun (WGS) entry which is preliminary data.</text>
</comment>
<keyword evidence="8 10" id="KW-0472">Membrane</keyword>
<evidence type="ECO:0000256" key="5">
    <source>
        <dbReference type="ARBA" id="ARBA00022618"/>
    </source>
</evidence>
<sequence length="303" mass="32817">MKIHNIGYLFKEGIKNLWKNRTMSIASIGVLISCLLLTGCAVLISMNLTSMMSSIEGNNSVTIYLNEGLPSLSAIEVGEQIRSIENISECNFVPKDDALADMMERLGDDGTILNGLDGDDNFLPDAYTISMYDLSLYDDTMNQIQAIEGVDRYTDYSHIATMLSNIDLIVRVASLAIIVILGIVSLFIISNTVKVTMFSRRTEISIMKSVGATNGFVRIPFIVEGMIIGLISGGVSVTVLLLAYDRAVMALYNIVPFLTAVDIDPYIGYIIAAYAVVGALFGLFGGSISIGKYLNNEGENAVA</sequence>
<dbReference type="InterPro" id="IPR040690">
    <property type="entry name" value="FtsX_ECD"/>
</dbReference>
<protein>
    <recommendedName>
        <fullName evidence="3 10">Cell division protein FtsX</fullName>
    </recommendedName>
</protein>
<comment type="similarity">
    <text evidence="2 10">Belongs to the ABC-4 integral membrane protein family. FtsX subfamily.</text>
</comment>
<dbReference type="RefSeq" id="WP_235323294.1">
    <property type="nucleotide sequence ID" value="NZ_JAFBIT010000002.1"/>
</dbReference>
<evidence type="ECO:0000313" key="15">
    <source>
        <dbReference type="Proteomes" id="UP001299220"/>
    </source>
</evidence>
<evidence type="ECO:0000256" key="7">
    <source>
        <dbReference type="ARBA" id="ARBA00022989"/>
    </source>
</evidence>
<feature type="transmembrane region" description="Helical" evidence="11">
    <location>
        <begin position="266"/>
        <end position="290"/>
    </location>
</feature>
<accession>A0ABS9CPY5</accession>
<evidence type="ECO:0000256" key="6">
    <source>
        <dbReference type="ARBA" id="ARBA00022692"/>
    </source>
</evidence>
<dbReference type="InterPro" id="IPR003838">
    <property type="entry name" value="ABC3_permease_C"/>
</dbReference>
<keyword evidence="5 10" id="KW-0132">Cell division</keyword>
<evidence type="ECO:0000256" key="1">
    <source>
        <dbReference type="ARBA" id="ARBA00004651"/>
    </source>
</evidence>
<dbReference type="PANTHER" id="PTHR47755">
    <property type="entry name" value="CELL DIVISION PROTEIN FTSX"/>
    <property type="match status" value="1"/>
</dbReference>
<evidence type="ECO:0000256" key="4">
    <source>
        <dbReference type="ARBA" id="ARBA00022475"/>
    </source>
</evidence>
<evidence type="ECO:0000256" key="2">
    <source>
        <dbReference type="ARBA" id="ARBA00007379"/>
    </source>
</evidence>
<name>A0ABS9CPY5_9FIRM</name>
<dbReference type="InterPro" id="IPR004513">
    <property type="entry name" value="FtsX"/>
</dbReference>
<feature type="transmembrane region" description="Helical" evidence="11">
    <location>
        <begin position="25"/>
        <end position="44"/>
    </location>
</feature>
<dbReference type="NCBIfam" id="NF038347">
    <property type="entry name" value="FtsX_Gpos"/>
    <property type="match status" value="1"/>
</dbReference>
<comment type="function">
    <text evidence="10">Part of the ABC transporter FtsEX involved in asymmetric cellular division facilitating the initiation of sporulation.</text>
</comment>
<feature type="transmembrane region" description="Helical" evidence="11">
    <location>
        <begin position="168"/>
        <end position="189"/>
    </location>
</feature>
<keyword evidence="7 11" id="KW-1133">Transmembrane helix</keyword>
<feature type="transmembrane region" description="Helical" evidence="11">
    <location>
        <begin position="221"/>
        <end position="245"/>
    </location>
</feature>
<dbReference type="Gene3D" id="3.30.70.3040">
    <property type="match status" value="1"/>
</dbReference>
<dbReference type="PANTHER" id="PTHR47755:SF1">
    <property type="entry name" value="CELL DIVISION PROTEIN FTSX"/>
    <property type="match status" value="1"/>
</dbReference>
<keyword evidence="15" id="KW-1185">Reference proteome</keyword>
<evidence type="ECO:0000256" key="10">
    <source>
        <dbReference type="PIRNR" id="PIRNR003097"/>
    </source>
</evidence>
<reference evidence="14 15" key="1">
    <citation type="submission" date="2020-12" db="EMBL/GenBank/DDBJ databases">
        <title>Whole genome sequences of gut porcine anaerobes.</title>
        <authorList>
            <person name="Kubasova T."/>
            <person name="Jahodarova E."/>
            <person name="Rychlik I."/>
        </authorList>
    </citation>
    <scope>NUCLEOTIDE SEQUENCE [LARGE SCALE GENOMIC DNA]</scope>
    <source>
        <strain evidence="14 15">An867</strain>
    </source>
</reference>
<evidence type="ECO:0000256" key="3">
    <source>
        <dbReference type="ARBA" id="ARBA00021907"/>
    </source>
</evidence>
<dbReference type="PROSITE" id="PS51257">
    <property type="entry name" value="PROKAR_LIPOPROTEIN"/>
    <property type="match status" value="1"/>
</dbReference>
<proteinExistence type="inferred from homology"/>
<keyword evidence="6 11" id="KW-0812">Transmembrane</keyword>
<evidence type="ECO:0000256" key="8">
    <source>
        <dbReference type="ARBA" id="ARBA00023136"/>
    </source>
</evidence>
<feature type="domain" description="FtsX extracellular" evidence="13">
    <location>
        <begin position="60"/>
        <end position="151"/>
    </location>
</feature>
<keyword evidence="9 10" id="KW-0131">Cell cycle</keyword>
<evidence type="ECO:0000256" key="9">
    <source>
        <dbReference type="ARBA" id="ARBA00023306"/>
    </source>
</evidence>
<organism evidence="14 15">
    <name type="scientific">Anaeromassilibacillus senegalensis</name>
    <dbReference type="NCBI Taxonomy" id="1673717"/>
    <lineage>
        <taxon>Bacteria</taxon>
        <taxon>Bacillati</taxon>
        <taxon>Bacillota</taxon>
        <taxon>Clostridia</taxon>
        <taxon>Eubacteriales</taxon>
        <taxon>Acutalibacteraceae</taxon>
        <taxon>Anaeromassilibacillus</taxon>
    </lineage>
</organism>